<gene>
    <name evidence="2" type="ORF">G6F50_015348</name>
</gene>
<dbReference type="EMBL" id="JAANIU010008355">
    <property type="protein sequence ID" value="KAG1535261.1"/>
    <property type="molecule type" value="Genomic_DNA"/>
</dbReference>
<evidence type="ECO:0000313" key="3">
    <source>
        <dbReference type="Proteomes" id="UP000740926"/>
    </source>
</evidence>
<proteinExistence type="predicted"/>
<feature type="compositionally biased region" description="Polar residues" evidence="1">
    <location>
        <begin position="128"/>
        <end position="138"/>
    </location>
</feature>
<evidence type="ECO:0000256" key="1">
    <source>
        <dbReference type="SAM" id="MobiDB-lite"/>
    </source>
</evidence>
<protein>
    <submittedName>
        <fullName evidence="2">Uncharacterized protein</fullName>
    </submittedName>
</protein>
<organism evidence="2 3">
    <name type="scientific">Rhizopus delemar</name>
    <dbReference type="NCBI Taxonomy" id="936053"/>
    <lineage>
        <taxon>Eukaryota</taxon>
        <taxon>Fungi</taxon>
        <taxon>Fungi incertae sedis</taxon>
        <taxon>Mucoromycota</taxon>
        <taxon>Mucoromycotina</taxon>
        <taxon>Mucoromycetes</taxon>
        <taxon>Mucorales</taxon>
        <taxon>Mucorineae</taxon>
        <taxon>Rhizopodaceae</taxon>
        <taxon>Rhizopus</taxon>
    </lineage>
</organism>
<reference evidence="2 3" key="1">
    <citation type="journal article" date="2020" name="Microb. Genom.">
        <title>Genetic diversity of clinical and environmental Mucorales isolates obtained from an investigation of mucormycosis cases among solid organ transplant recipients.</title>
        <authorList>
            <person name="Nguyen M.H."/>
            <person name="Kaul D."/>
            <person name="Muto C."/>
            <person name="Cheng S.J."/>
            <person name="Richter R.A."/>
            <person name="Bruno V.M."/>
            <person name="Liu G."/>
            <person name="Beyhan S."/>
            <person name="Sundermann A.J."/>
            <person name="Mounaud S."/>
            <person name="Pasculle A.W."/>
            <person name="Nierman W.C."/>
            <person name="Driscoll E."/>
            <person name="Cumbie R."/>
            <person name="Clancy C.J."/>
            <person name="Dupont C.L."/>
        </authorList>
    </citation>
    <scope>NUCLEOTIDE SEQUENCE [LARGE SCALE GENOMIC DNA]</scope>
    <source>
        <strain evidence="2 3">GL24</strain>
    </source>
</reference>
<name>A0A9P7C4R2_9FUNG</name>
<keyword evidence="3" id="KW-1185">Reference proteome</keyword>
<comment type="caution">
    <text evidence="2">The sequence shown here is derived from an EMBL/GenBank/DDBJ whole genome shotgun (WGS) entry which is preliminary data.</text>
</comment>
<dbReference type="AlphaFoldDB" id="A0A9P7C4R2"/>
<sequence length="154" mass="16529">MAIGGRQHLHHGQACRREMRDEAVLFFQAGRAAHAVVMALDEHRTLRAVDNGGGRQWPRAVPARLALPVKLRVVLAQPADVPRADRWPVGGDLVVVEALHAVGGRSHAAAREGKVTSKAAHSTPCPRPTQTGGSSTRPSLRPRAVSRAAAYQPR</sequence>
<dbReference type="Proteomes" id="UP000740926">
    <property type="component" value="Unassembled WGS sequence"/>
</dbReference>
<feature type="region of interest" description="Disordered" evidence="1">
    <location>
        <begin position="105"/>
        <end position="154"/>
    </location>
</feature>
<evidence type="ECO:0000313" key="2">
    <source>
        <dbReference type="EMBL" id="KAG1535261.1"/>
    </source>
</evidence>
<accession>A0A9P7C4R2</accession>